<evidence type="ECO:0000313" key="7">
    <source>
        <dbReference type="Proteomes" id="UP001209229"/>
    </source>
</evidence>
<dbReference type="AlphaFoldDB" id="A0AAE3M8A8"/>
<dbReference type="SMART" id="SM00382">
    <property type="entry name" value="AAA"/>
    <property type="match status" value="1"/>
</dbReference>
<dbReference type="GO" id="GO:0016887">
    <property type="term" value="F:ATP hydrolysis activity"/>
    <property type="evidence" value="ECO:0007669"/>
    <property type="project" value="InterPro"/>
</dbReference>
<proteinExistence type="inferred from homology"/>
<protein>
    <submittedName>
        <fullName evidence="6">ATP-binding cassette domain-containing protein</fullName>
    </submittedName>
</protein>
<gene>
    <name evidence="6" type="ORF">OM075_21305</name>
</gene>
<dbReference type="PANTHER" id="PTHR42734">
    <property type="entry name" value="METAL TRANSPORT SYSTEM ATP-BINDING PROTEIN TM_0124-RELATED"/>
    <property type="match status" value="1"/>
</dbReference>
<keyword evidence="3" id="KW-0547">Nucleotide-binding</keyword>
<evidence type="ECO:0000256" key="4">
    <source>
        <dbReference type="ARBA" id="ARBA00022840"/>
    </source>
</evidence>
<dbReference type="InterPro" id="IPR017871">
    <property type="entry name" value="ABC_transporter-like_CS"/>
</dbReference>
<evidence type="ECO:0000256" key="2">
    <source>
        <dbReference type="ARBA" id="ARBA00022448"/>
    </source>
</evidence>
<dbReference type="PROSITE" id="PS50893">
    <property type="entry name" value="ABC_TRANSPORTER_2"/>
    <property type="match status" value="1"/>
</dbReference>
<dbReference type="InterPro" id="IPR027417">
    <property type="entry name" value="P-loop_NTPase"/>
</dbReference>
<dbReference type="Pfam" id="PF00005">
    <property type="entry name" value="ABC_tran"/>
    <property type="match status" value="1"/>
</dbReference>
<dbReference type="PANTHER" id="PTHR42734:SF17">
    <property type="entry name" value="METAL TRANSPORT SYSTEM ATP-BINDING PROTEIN TM_0124-RELATED"/>
    <property type="match status" value="1"/>
</dbReference>
<dbReference type="RefSeq" id="WP_301192575.1">
    <property type="nucleotide sequence ID" value="NZ_JAPDPJ010000078.1"/>
</dbReference>
<evidence type="ECO:0000259" key="5">
    <source>
        <dbReference type="PROSITE" id="PS50893"/>
    </source>
</evidence>
<keyword evidence="4 6" id="KW-0067">ATP-binding</keyword>
<organism evidence="6 7">
    <name type="scientific">Plebeiibacterium sediminum</name>
    <dbReference type="NCBI Taxonomy" id="2992112"/>
    <lineage>
        <taxon>Bacteria</taxon>
        <taxon>Pseudomonadati</taxon>
        <taxon>Bacteroidota</taxon>
        <taxon>Bacteroidia</taxon>
        <taxon>Marinilabiliales</taxon>
        <taxon>Marinilabiliaceae</taxon>
        <taxon>Plebeiibacterium</taxon>
    </lineage>
</organism>
<evidence type="ECO:0000313" key="6">
    <source>
        <dbReference type="EMBL" id="MCW3789019.1"/>
    </source>
</evidence>
<keyword evidence="2" id="KW-0813">Transport</keyword>
<dbReference type="InterPro" id="IPR050153">
    <property type="entry name" value="Metal_Ion_Import_ABC"/>
</dbReference>
<feature type="domain" description="ABC transporter" evidence="5">
    <location>
        <begin position="2"/>
        <end position="198"/>
    </location>
</feature>
<dbReference type="Proteomes" id="UP001209229">
    <property type="component" value="Unassembled WGS sequence"/>
</dbReference>
<accession>A0AAE3M8A8</accession>
<keyword evidence="7" id="KW-1185">Reference proteome</keyword>
<dbReference type="InterPro" id="IPR003439">
    <property type="entry name" value="ABC_transporter-like_ATP-bd"/>
</dbReference>
<evidence type="ECO:0000256" key="3">
    <source>
        <dbReference type="ARBA" id="ARBA00022741"/>
    </source>
</evidence>
<name>A0AAE3M8A8_9BACT</name>
<comment type="caution">
    <text evidence="6">The sequence shown here is derived from an EMBL/GenBank/DDBJ whole genome shotgun (WGS) entry which is preliminary data.</text>
</comment>
<dbReference type="SUPFAM" id="SSF52540">
    <property type="entry name" value="P-loop containing nucleoside triphosphate hydrolases"/>
    <property type="match status" value="1"/>
</dbReference>
<comment type="similarity">
    <text evidence="1">Belongs to the ABC transporter superfamily.</text>
</comment>
<dbReference type="EMBL" id="JAPDPJ010000078">
    <property type="protein sequence ID" value="MCW3789019.1"/>
    <property type="molecule type" value="Genomic_DNA"/>
</dbReference>
<dbReference type="PROSITE" id="PS00211">
    <property type="entry name" value="ABC_TRANSPORTER_1"/>
    <property type="match status" value="1"/>
</dbReference>
<reference evidence="6" key="1">
    <citation type="submission" date="2022-10" db="EMBL/GenBank/DDBJ databases">
        <authorList>
            <person name="Yu W.X."/>
        </authorList>
    </citation>
    <scope>NUCLEOTIDE SEQUENCE</scope>
    <source>
        <strain evidence="6">AAT</strain>
    </source>
</reference>
<dbReference type="Gene3D" id="3.40.50.300">
    <property type="entry name" value="P-loop containing nucleotide triphosphate hydrolases"/>
    <property type="match status" value="1"/>
</dbReference>
<evidence type="ECO:0000256" key="1">
    <source>
        <dbReference type="ARBA" id="ARBA00005417"/>
    </source>
</evidence>
<sequence>MIKCNDISLSFGKKKIFEHVSFHVEEGEFLTIKGESGTGKSSLLKMIQGYVPFLNGEISVKGELLTEKSISGIRNDIIWIPQNVNLPVKNGVELVQLMGLNNNNGLIESLLDQLGLESKILHKDFQKVSGGQKQRIIIAICLSINKPIVLMDEPTSSLDENAIQLLIHTMKSLKGKTILTASHNITWIENSDRIIELN</sequence>
<dbReference type="InterPro" id="IPR003593">
    <property type="entry name" value="AAA+_ATPase"/>
</dbReference>
<dbReference type="GO" id="GO:0005524">
    <property type="term" value="F:ATP binding"/>
    <property type="evidence" value="ECO:0007669"/>
    <property type="project" value="UniProtKB-KW"/>
</dbReference>